<dbReference type="SUPFAM" id="SSF103473">
    <property type="entry name" value="MFS general substrate transporter"/>
    <property type="match status" value="2"/>
</dbReference>
<feature type="transmembrane region" description="Helical" evidence="8">
    <location>
        <begin position="281"/>
        <end position="303"/>
    </location>
</feature>
<evidence type="ECO:0000256" key="5">
    <source>
        <dbReference type="ARBA" id="ARBA00022989"/>
    </source>
</evidence>
<dbReference type="PROSITE" id="PS01022">
    <property type="entry name" value="PTR2_1"/>
    <property type="match status" value="1"/>
</dbReference>
<feature type="transmembrane region" description="Helical" evidence="8">
    <location>
        <begin position="363"/>
        <end position="383"/>
    </location>
</feature>
<organism evidence="9 10">
    <name type="scientific">Lysobacter capsici AZ78</name>
    <dbReference type="NCBI Taxonomy" id="1444315"/>
    <lineage>
        <taxon>Bacteria</taxon>
        <taxon>Pseudomonadati</taxon>
        <taxon>Pseudomonadota</taxon>
        <taxon>Gammaproteobacteria</taxon>
        <taxon>Lysobacterales</taxon>
        <taxon>Lysobacteraceae</taxon>
        <taxon>Lysobacter</taxon>
    </lineage>
</organism>
<evidence type="ECO:0000256" key="6">
    <source>
        <dbReference type="ARBA" id="ARBA00023136"/>
    </source>
</evidence>
<dbReference type="InterPro" id="IPR018456">
    <property type="entry name" value="PTR2_symporter_CS"/>
</dbReference>
<dbReference type="Gene3D" id="1.20.1250.20">
    <property type="entry name" value="MFS general substrate transporter like domains"/>
    <property type="match status" value="2"/>
</dbReference>
<feature type="transmembrane region" description="Helical" evidence="8">
    <location>
        <begin position="485"/>
        <end position="507"/>
    </location>
</feature>
<feature type="transmembrane region" description="Helical" evidence="8">
    <location>
        <begin position="64"/>
        <end position="85"/>
    </location>
</feature>
<dbReference type="CDD" id="cd17346">
    <property type="entry name" value="MFS_DtpA_like"/>
    <property type="match status" value="1"/>
</dbReference>
<keyword evidence="5 8" id="KW-1133">Transmembrane helix</keyword>
<dbReference type="GO" id="GO:0006857">
    <property type="term" value="P:oligopeptide transport"/>
    <property type="evidence" value="ECO:0007669"/>
    <property type="project" value="InterPro"/>
</dbReference>
<feature type="transmembrane region" description="Helical" evidence="8">
    <location>
        <begin position="198"/>
        <end position="217"/>
    </location>
</feature>
<keyword evidence="4" id="KW-0653">Protein transport</keyword>
<evidence type="ECO:0000256" key="8">
    <source>
        <dbReference type="SAM" id="Phobius"/>
    </source>
</evidence>
<sequence>MPAASTLSTPAPAAPRGNDFLGHPKGLYVCFFTEMWERFSFYGMKALLLLYLLKYHLFGDDAGYDLIGAYGGLVYAVPVIGGLLADRYLGMRKAVVLGGVLLVLGHLGMAYEGHAAKLVNGVVVRDETALQVFYLSLALIIGGVGFLKPNISTIVGKLYALDDPRRDSGFTLFYAGINVGALFSALICAFLGETYGWKYGFGAAGIGMIAGLAMFLWGQRYLHGHAEPAEPAKLREKVGPAAFKLSRELWIYLGTALGVLVLWGTIQVASQVTLAIGSLSFTAALGIMLATLLVFLIWFFGFIARGCDRVERERMLALVILIFAVLIFFTLYEQTYGSWVTFNDRLMTKDMFGMALGQYQPTLPWSLFSMALSPPLMIAALTASDRGRDGLAKALVGVLTLGLALATAHDVVLVPQTAGSLTYLGAFFIVVLAPLFSWLWPWLARKGRNPSKPLTMSLGLIFAGLSFLPLMAAAKVSGGGEMASVWYLVAAYFILEVGEMCLSPIGLSAVTQLSVARVVGLMMGAFWLATAFSEVLAAQFAKIASVEIPEGGAIDMAAASVKYGELFSMLMWLGIGSGVLFLLLAPLLKRWMHGLK</sequence>
<evidence type="ECO:0000256" key="1">
    <source>
        <dbReference type="ARBA" id="ARBA00004141"/>
    </source>
</evidence>
<dbReference type="Proteomes" id="UP000023435">
    <property type="component" value="Unassembled WGS sequence"/>
</dbReference>
<feature type="transmembrane region" description="Helical" evidence="8">
    <location>
        <begin position="131"/>
        <end position="151"/>
    </location>
</feature>
<keyword evidence="7" id="KW-0813">Transport</keyword>
<feature type="transmembrane region" description="Helical" evidence="8">
    <location>
        <begin position="390"/>
        <end position="409"/>
    </location>
</feature>
<dbReference type="AlphaFoldDB" id="A0A108U7H8"/>
<dbReference type="InterPro" id="IPR000109">
    <property type="entry name" value="POT_fam"/>
</dbReference>
<comment type="subcellular location">
    <subcellularLocation>
        <location evidence="1 7">Membrane</location>
        <topology evidence="1 7">Multi-pass membrane protein</topology>
    </subcellularLocation>
</comment>
<dbReference type="NCBIfam" id="TIGR00924">
    <property type="entry name" value="yjdL_sub1_fam"/>
    <property type="match status" value="1"/>
</dbReference>
<name>A0A108U7H8_9GAMM</name>
<protein>
    <submittedName>
        <fullName evidence="9">Di-/tripeptide transporter</fullName>
    </submittedName>
</protein>
<evidence type="ECO:0000256" key="2">
    <source>
        <dbReference type="ARBA" id="ARBA00005982"/>
    </source>
</evidence>
<feature type="transmembrane region" description="Helical" evidence="8">
    <location>
        <begin position="315"/>
        <end position="332"/>
    </location>
</feature>
<dbReference type="PROSITE" id="PS01023">
    <property type="entry name" value="PTR2_2"/>
    <property type="match status" value="1"/>
</dbReference>
<dbReference type="GO" id="GO:1904680">
    <property type="term" value="F:peptide transmembrane transporter activity"/>
    <property type="evidence" value="ECO:0007669"/>
    <property type="project" value="InterPro"/>
</dbReference>
<proteinExistence type="inferred from homology"/>
<keyword evidence="3 7" id="KW-0812">Transmembrane</keyword>
<dbReference type="Pfam" id="PF00854">
    <property type="entry name" value="PTR2"/>
    <property type="match status" value="2"/>
</dbReference>
<feature type="transmembrane region" description="Helical" evidence="8">
    <location>
        <begin position="172"/>
        <end position="192"/>
    </location>
</feature>
<dbReference type="EMBL" id="JAJA02000001">
    <property type="protein sequence ID" value="KWS03973.1"/>
    <property type="molecule type" value="Genomic_DNA"/>
</dbReference>
<comment type="caution">
    <text evidence="9">The sequence shown here is derived from an EMBL/GenBank/DDBJ whole genome shotgun (WGS) entry which is preliminary data.</text>
</comment>
<evidence type="ECO:0000256" key="4">
    <source>
        <dbReference type="ARBA" id="ARBA00022856"/>
    </source>
</evidence>
<accession>A0A108U7H8</accession>
<keyword evidence="10" id="KW-1185">Reference proteome</keyword>
<feature type="transmembrane region" description="Helical" evidence="8">
    <location>
        <begin position="94"/>
        <end position="111"/>
    </location>
</feature>
<reference evidence="9 10" key="1">
    <citation type="journal article" date="2014" name="Genome Announc.">
        <title>Draft Genome Sequence of Lysobacter capsici AZ78, a Bacterium Antagonistic to Plant-Pathogenic Oomycetes.</title>
        <authorList>
            <person name="Puopolo G."/>
            <person name="Sonego P."/>
            <person name="Engelen K."/>
            <person name="Pertot I."/>
        </authorList>
    </citation>
    <scope>NUCLEOTIDE SEQUENCE [LARGE SCALE GENOMIC DNA]</scope>
    <source>
        <strain evidence="9 10">AZ78</strain>
    </source>
</reference>
<feature type="transmembrane region" description="Helical" evidence="8">
    <location>
        <begin position="454"/>
        <end position="473"/>
    </location>
</feature>
<keyword evidence="4" id="KW-0571">Peptide transport</keyword>
<dbReference type="InterPro" id="IPR005279">
    <property type="entry name" value="Dipep/tripep_permease"/>
</dbReference>
<dbReference type="GO" id="GO:0016020">
    <property type="term" value="C:membrane"/>
    <property type="evidence" value="ECO:0007669"/>
    <property type="project" value="UniProtKB-SubCell"/>
</dbReference>
<feature type="transmembrane region" description="Helical" evidence="8">
    <location>
        <begin position="566"/>
        <end position="588"/>
    </location>
</feature>
<feature type="transmembrane region" description="Helical" evidence="8">
    <location>
        <begin position="519"/>
        <end position="541"/>
    </location>
</feature>
<feature type="transmembrane region" description="Helical" evidence="8">
    <location>
        <begin position="421"/>
        <end position="442"/>
    </location>
</feature>
<evidence type="ECO:0000313" key="9">
    <source>
        <dbReference type="EMBL" id="KWS03973.1"/>
    </source>
</evidence>
<dbReference type="RefSeq" id="WP_425477943.1">
    <property type="nucleotide sequence ID" value="NZ_JAJA02000001.1"/>
</dbReference>
<dbReference type="PANTHER" id="PTHR11654">
    <property type="entry name" value="OLIGOPEPTIDE TRANSPORTER-RELATED"/>
    <property type="match status" value="1"/>
</dbReference>
<keyword evidence="6 8" id="KW-0472">Membrane</keyword>
<comment type="similarity">
    <text evidence="2 7">Belongs to the major facilitator superfamily. Proton-dependent oligopeptide transporter (POT/PTR) (TC 2.A.17) family.</text>
</comment>
<evidence type="ECO:0000256" key="3">
    <source>
        <dbReference type="ARBA" id="ARBA00022692"/>
    </source>
</evidence>
<gene>
    <name evidence="9" type="ORF">AZ78_1522</name>
</gene>
<evidence type="ECO:0000256" key="7">
    <source>
        <dbReference type="RuleBase" id="RU003755"/>
    </source>
</evidence>
<dbReference type="InterPro" id="IPR036259">
    <property type="entry name" value="MFS_trans_sf"/>
</dbReference>
<feature type="transmembrane region" description="Helical" evidence="8">
    <location>
        <begin position="249"/>
        <end position="269"/>
    </location>
</feature>
<evidence type="ECO:0000313" key="10">
    <source>
        <dbReference type="Proteomes" id="UP000023435"/>
    </source>
</evidence>